<dbReference type="Pfam" id="PF18962">
    <property type="entry name" value="Por_Secre_tail"/>
    <property type="match status" value="1"/>
</dbReference>
<dbReference type="Gene3D" id="2.60.40.10">
    <property type="entry name" value="Immunoglobulins"/>
    <property type="match status" value="1"/>
</dbReference>
<dbReference type="OrthoDB" id="643719at2"/>
<reference evidence="3 4" key="1">
    <citation type="submission" date="2018-01" db="EMBL/GenBank/DDBJ databases">
        <title>A novel member of the phylum Bacteroidetes isolated from glacier ice.</title>
        <authorList>
            <person name="Liu Q."/>
            <person name="Xin Y.-H."/>
        </authorList>
    </citation>
    <scope>NUCLEOTIDE SEQUENCE [LARGE SCALE GENOMIC DNA]</scope>
    <source>
        <strain evidence="3 4">RB1R16</strain>
    </source>
</reference>
<dbReference type="InterPro" id="IPR013783">
    <property type="entry name" value="Ig-like_fold"/>
</dbReference>
<protein>
    <recommendedName>
        <fullName evidence="2">Secretion system C-terminal sorting domain-containing protein</fullName>
    </recommendedName>
</protein>
<proteinExistence type="predicted"/>
<feature type="chain" id="PRO_5015443317" description="Secretion system C-terminal sorting domain-containing protein" evidence="1">
    <location>
        <begin position="20"/>
        <end position="557"/>
    </location>
</feature>
<dbReference type="RefSeq" id="WP_105037637.1">
    <property type="nucleotide sequence ID" value="NZ_PPSL01000001.1"/>
</dbReference>
<gene>
    <name evidence="3" type="ORF">CJD36_003115</name>
</gene>
<comment type="caution">
    <text evidence="3">The sequence shown here is derived from an EMBL/GenBank/DDBJ whole genome shotgun (WGS) entry which is preliminary data.</text>
</comment>
<keyword evidence="1" id="KW-0732">Signal</keyword>
<dbReference type="Proteomes" id="UP000239872">
    <property type="component" value="Unassembled WGS sequence"/>
</dbReference>
<name>A0A2S7T0M4_9BACT</name>
<evidence type="ECO:0000313" key="3">
    <source>
        <dbReference type="EMBL" id="PQJ12753.1"/>
    </source>
</evidence>
<evidence type="ECO:0000256" key="1">
    <source>
        <dbReference type="SAM" id="SignalP"/>
    </source>
</evidence>
<accession>A0A2S7T0M4</accession>
<organism evidence="3 4">
    <name type="scientific">Flavipsychrobacter stenotrophus</name>
    <dbReference type="NCBI Taxonomy" id="2077091"/>
    <lineage>
        <taxon>Bacteria</taxon>
        <taxon>Pseudomonadati</taxon>
        <taxon>Bacteroidota</taxon>
        <taxon>Chitinophagia</taxon>
        <taxon>Chitinophagales</taxon>
        <taxon>Chitinophagaceae</taxon>
        <taxon>Flavipsychrobacter</taxon>
    </lineage>
</organism>
<sequence length="557" mass="58291">MKKIYFVVLFCLVSYSAFCTIGPINGTNTMCHGATSALSDTTIGGIWSSSDTFIAAIDLAGVVSTPYAASGTVTITYTVGTSFVTTSFTVNPLPYIASVSPTICGVGTTVSLSASPIGGSWSTSVPAVATVDLSGHATSLAGGNTIISYSLPTGCSDQISIIVDSSPVITITHTGLCSLNDTLLAHGGSGVFMWTKASGISSGLSCSVCNPVIVHTFVTDTLIAHETSSFGCADSGIIVINGDRISGRLFYPSPAPTNTESKVWLIHYNPTDSSIAAVDSITTCEMGAGYADYLFYNQPPGNYLVKAKLIYGSAPGTSGFIPTYGLSTPYWDSAETIIHTAGATDGLTTSITMRYGIVPAGPGFVSGYVYTGAGKNTTTEVPASNMLVYLKDATGKVLTYTYTDALGVYTFSGLASGTYYIYPQEFSYYTSQSAPVVLSSSSISATAVNFKQHTTSGTITPYAWAASVPNTNNKNHFEINPNPANSYLNVEWDNLAVGAGTVTLTDIMGRVVLTSAININDKNGTLKLDLEGQKEGIYYINITSAATNFNEKLVIVR</sequence>
<dbReference type="SUPFAM" id="SSF117074">
    <property type="entry name" value="Hypothetical protein PA1324"/>
    <property type="match status" value="1"/>
</dbReference>
<evidence type="ECO:0000259" key="2">
    <source>
        <dbReference type="Pfam" id="PF18962"/>
    </source>
</evidence>
<dbReference type="AlphaFoldDB" id="A0A2S7T0M4"/>
<keyword evidence="4" id="KW-1185">Reference proteome</keyword>
<dbReference type="NCBIfam" id="TIGR04183">
    <property type="entry name" value="Por_Secre_tail"/>
    <property type="match status" value="1"/>
</dbReference>
<evidence type="ECO:0000313" key="4">
    <source>
        <dbReference type="Proteomes" id="UP000239872"/>
    </source>
</evidence>
<feature type="signal peptide" evidence="1">
    <location>
        <begin position="1"/>
        <end position="19"/>
    </location>
</feature>
<dbReference type="EMBL" id="PPSL01000001">
    <property type="protein sequence ID" value="PQJ12753.1"/>
    <property type="molecule type" value="Genomic_DNA"/>
</dbReference>
<dbReference type="InterPro" id="IPR026444">
    <property type="entry name" value="Secre_tail"/>
</dbReference>
<feature type="domain" description="Secretion system C-terminal sorting" evidence="2">
    <location>
        <begin position="479"/>
        <end position="555"/>
    </location>
</feature>